<dbReference type="STRING" id="243272.MARTH_orf442"/>
<dbReference type="NCBIfam" id="TIGR03953">
    <property type="entry name" value="rplD_bact"/>
    <property type="match status" value="1"/>
</dbReference>
<dbReference type="eggNOG" id="COG0088">
    <property type="taxonomic scope" value="Bacteria"/>
</dbReference>
<dbReference type="GO" id="GO:0003735">
    <property type="term" value="F:structural constituent of ribosome"/>
    <property type="evidence" value="ECO:0007669"/>
    <property type="project" value="InterPro"/>
</dbReference>
<dbReference type="InterPro" id="IPR002136">
    <property type="entry name" value="Ribosomal_uL4"/>
</dbReference>
<dbReference type="PANTHER" id="PTHR10746:SF6">
    <property type="entry name" value="LARGE RIBOSOMAL SUBUNIT PROTEIN UL4M"/>
    <property type="match status" value="1"/>
</dbReference>
<keyword evidence="3 5" id="KW-0687">Ribonucleoprotein</keyword>
<gene>
    <name evidence="7" type="primary">rplD2</name>
    <name evidence="5" type="synonym">rplD</name>
    <name evidence="7" type="ordered locus">MARTH_orf442</name>
</gene>
<evidence type="ECO:0000256" key="3">
    <source>
        <dbReference type="ARBA" id="ARBA00023274"/>
    </source>
</evidence>
<feature type="region of interest" description="Disordered" evidence="6">
    <location>
        <begin position="100"/>
        <end position="131"/>
    </location>
</feature>
<evidence type="ECO:0000256" key="2">
    <source>
        <dbReference type="ARBA" id="ARBA00022980"/>
    </source>
</evidence>
<evidence type="ECO:0000256" key="6">
    <source>
        <dbReference type="SAM" id="MobiDB-lite"/>
    </source>
</evidence>
<dbReference type="GO" id="GO:0006412">
    <property type="term" value="P:translation"/>
    <property type="evidence" value="ECO:0007669"/>
    <property type="project" value="UniProtKB-UniRule"/>
</dbReference>
<sequence>MAETKKTSTSKTSEMKKTPAKKPATSSQAPKKMTSAKSQTPKTTKPAAKSTMTPKVQKVEPKATVKFDSTLPKSVFGLEKPYNQAVFDTILSERGAKRLATHKTKTRAEVSGTGKKPWAQKGTGNARAGSMRSPIFVGGGRVFGPTPERNYHLKVNKKVRKNALFTALSALAASQAVLVKDIMMTKPSTRDMLVELTKEKLNALNYVLIVSNDENVYLSARNLPNVEVTRVTSLSVESLVRADALVISKESIEWLERLAK</sequence>
<keyword evidence="2 5" id="KW-0689">Ribosomal protein</keyword>
<dbReference type="HAMAP" id="MF_01328_B">
    <property type="entry name" value="Ribosomal_uL4_B"/>
    <property type="match status" value="1"/>
</dbReference>
<dbReference type="GO" id="GO:0005840">
    <property type="term" value="C:ribosome"/>
    <property type="evidence" value="ECO:0007669"/>
    <property type="project" value="UniProtKB-KW"/>
</dbReference>
<dbReference type="InterPro" id="IPR023574">
    <property type="entry name" value="Ribosomal_uL4_dom_sf"/>
</dbReference>
<dbReference type="RefSeq" id="WP_012498255.1">
    <property type="nucleotide sequence ID" value="NC_011025.1"/>
</dbReference>
<evidence type="ECO:0000256" key="5">
    <source>
        <dbReference type="HAMAP-Rule" id="MF_01328"/>
    </source>
</evidence>
<feature type="compositionally biased region" description="Low complexity" evidence="6">
    <location>
        <begin position="35"/>
        <end position="55"/>
    </location>
</feature>
<dbReference type="Proteomes" id="UP000008812">
    <property type="component" value="Chromosome"/>
</dbReference>
<evidence type="ECO:0000256" key="1">
    <source>
        <dbReference type="ARBA" id="ARBA00010528"/>
    </source>
</evidence>
<dbReference type="PANTHER" id="PTHR10746">
    <property type="entry name" value="50S RIBOSOMAL PROTEIN L4"/>
    <property type="match status" value="1"/>
</dbReference>
<accession>B3PMP6</accession>
<dbReference type="Pfam" id="PF00573">
    <property type="entry name" value="Ribosomal_L4"/>
    <property type="match status" value="1"/>
</dbReference>
<comment type="function">
    <text evidence="5">One of the primary rRNA binding proteins, this protein initially binds near the 5'-end of the 23S rRNA. It is important during the early stages of 50S assembly. It makes multiple contacts with different domains of the 23S rRNA in the assembled 50S subunit and ribosome.</text>
</comment>
<dbReference type="AlphaFoldDB" id="B3PMP6"/>
<dbReference type="SUPFAM" id="SSF52166">
    <property type="entry name" value="Ribosomal protein L4"/>
    <property type="match status" value="1"/>
</dbReference>
<evidence type="ECO:0000313" key="8">
    <source>
        <dbReference type="Proteomes" id="UP000008812"/>
    </source>
</evidence>
<evidence type="ECO:0000256" key="4">
    <source>
        <dbReference type="ARBA" id="ARBA00035244"/>
    </source>
</evidence>
<comment type="similarity">
    <text evidence="1 5">Belongs to the universal ribosomal protein uL4 family.</text>
</comment>
<evidence type="ECO:0000313" key="7">
    <source>
        <dbReference type="EMBL" id="ACF07298.1"/>
    </source>
</evidence>
<dbReference type="GO" id="GO:1990904">
    <property type="term" value="C:ribonucleoprotein complex"/>
    <property type="evidence" value="ECO:0007669"/>
    <property type="project" value="UniProtKB-KW"/>
</dbReference>
<comment type="function">
    <text evidence="5">Forms part of the polypeptide exit tunnel.</text>
</comment>
<dbReference type="InterPro" id="IPR013005">
    <property type="entry name" value="Ribosomal_uL4-like"/>
</dbReference>
<keyword evidence="5" id="KW-0694">RNA-binding</keyword>
<organism evidence="7 8">
    <name type="scientific">Metamycoplasma arthritidis (strain 158L3-1)</name>
    <name type="common">Mycoplasma arthritidis</name>
    <dbReference type="NCBI Taxonomy" id="243272"/>
    <lineage>
        <taxon>Bacteria</taxon>
        <taxon>Bacillati</taxon>
        <taxon>Mycoplasmatota</taxon>
        <taxon>Mycoplasmoidales</taxon>
        <taxon>Metamycoplasmataceae</taxon>
        <taxon>Metamycoplasma</taxon>
    </lineage>
</organism>
<dbReference type="EMBL" id="CP001047">
    <property type="protein sequence ID" value="ACF07298.1"/>
    <property type="molecule type" value="Genomic_DNA"/>
</dbReference>
<comment type="subunit">
    <text evidence="5">Part of the 50S ribosomal subunit.</text>
</comment>
<name>B3PMP6_META1</name>
<dbReference type="GO" id="GO:0019843">
    <property type="term" value="F:rRNA binding"/>
    <property type="evidence" value="ECO:0007669"/>
    <property type="project" value="UniProtKB-UniRule"/>
</dbReference>
<keyword evidence="5" id="KW-0699">rRNA-binding</keyword>
<reference evidence="7 8" key="1">
    <citation type="journal article" date="2008" name="Infect. Immun.">
        <title>Genome of Mycoplasma arthritidis.</title>
        <authorList>
            <person name="Dybvig K."/>
            <person name="Zuhua C."/>
            <person name="Lao P."/>
            <person name="Jordan D.S."/>
            <person name="French C.T."/>
            <person name="Tu A.H."/>
            <person name="Loraine A.E."/>
        </authorList>
    </citation>
    <scope>NUCLEOTIDE SEQUENCE [LARGE SCALE GENOMIC DNA]</scope>
    <source>
        <strain evidence="7 8">158L3-1</strain>
    </source>
</reference>
<feature type="region of interest" description="Disordered" evidence="6">
    <location>
        <begin position="1"/>
        <end position="59"/>
    </location>
</feature>
<dbReference type="KEGG" id="mat:MARTH_orf442"/>
<dbReference type="Gene3D" id="3.40.1370.10">
    <property type="match status" value="1"/>
</dbReference>
<protein>
    <recommendedName>
        <fullName evidence="4 5">Large ribosomal subunit protein uL4</fullName>
    </recommendedName>
</protein>
<proteinExistence type="inferred from homology"/>
<dbReference type="HOGENOM" id="CLU_041575_2_0_14"/>
<keyword evidence="8" id="KW-1185">Reference proteome</keyword>